<organism evidence="1">
    <name type="scientific">Xenorhabdus bovienii str. oregonense</name>
    <dbReference type="NCBI Taxonomy" id="1398202"/>
    <lineage>
        <taxon>Bacteria</taxon>
        <taxon>Pseudomonadati</taxon>
        <taxon>Pseudomonadota</taxon>
        <taxon>Gammaproteobacteria</taxon>
        <taxon>Enterobacterales</taxon>
        <taxon>Morganellaceae</taxon>
        <taxon>Xenorhabdus</taxon>
    </lineage>
</organism>
<protein>
    <submittedName>
        <fullName evidence="1">Uncharacterized protein</fullName>
    </submittedName>
</protein>
<dbReference type="HOGENOM" id="CLU_3207087_0_0_6"/>
<reference evidence="1" key="1">
    <citation type="submission" date="2013-07" db="EMBL/GenBank/DDBJ databases">
        <title>Sub-species coevolution in mutualistic symbiosis.</title>
        <authorList>
            <person name="Murfin K."/>
            <person name="Klassen J."/>
            <person name="Lee M."/>
            <person name="Forst S."/>
            <person name="Stock P."/>
            <person name="Goodrich-Blair H."/>
        </authorList>
    </citation>
    <scope>NUCLEOTIDE SEQUENCE [LARGE SCALE GENOMIC DNA]</scope>
    <source>
        <strain evidence="1">Oregonense</strain>
    </source>
</reference>
<name>A0A077PAN8_XENBV</name>
<proteinExistence type="predicted"/>
<sequence length="45" mass="5141">MGSVSANPNRVQGKTLYAIMKINLTRFTPYFAYQKDLIFILTSID</sequence>
<comment type="caution">
    <text evidence="1">The sequence shown here is derived from an EMBL/GenBank/DDBJ whole genome shotgun (WGS) entry which is preliminary data.</text>
</comment>
<evidence type="ECO:0000313" key="1">
    <source>
        <dbReference type="EMBL" id="CDH06756.1"/>
    </source>
</evidence>
<dbReference type="EMBL" id="CBSX010000160">
    <property type="protein sequence ID" value="CDH06756.1"/>
    <property type="molecule type" value="Genomic_DNA"/>
</dbReference>
<accession>A0A077PAN8</accession>
<dbReference type="AlphaFoldDB" id="A0A077PAN8"/>
<gene>
    <name evidence="1" type="ORF">XBO1_2420010</name>
</gene>
<dbReference type="Proteomes" id="UP000028483">
    <property type="component" value="Unassembled WGS sequence"/>
</dbReference>